<evidence type="ECO:0000259" key="1">
    <source>
        <dbReference type="Pfam" id="PF13845"/>
    </source>
</evidence>
<evidence type="ECO:0000313" key="2">
    <source>
        <dbReference type="EMBL" id="TXK04818.1"/>
    </source>
</evidence>
<gene>
    <name evidence="2" type="ORF">FVP60_09185</name>
</gene>
<organism evidence="2 3">
    <name type="scientific">Microbacterium mitrae</name>
    <dbReference type="NCBI Taxonomy" id="664640"/>
    <lineage>
        <taxon>Bacteria</taxon>
        <taxon>Bacillati</taxon>
        <taxon>Actinomycetota</taxon>
        <taxon>Actinomycetes</taxon>
        <taxon>Micrococcales</taxon>
        <taxon>Microbacteriaceae</taxon>
        <taxon>Microbacterium</taxon>
    </lineage>
</organism>
<dbReference type="InterPro" id="IPR026004">
    <property type="entry name" value="Septum_form"/>
</dbReference>
<accession>A0A5C8HMQ9</accession>
<name>A0A5C8HMQ9_9MICO</name>
<evidence type="ECO:0000313" key="3">
    <source>
        <dbReference type="Proteomes" id="UP000321196"/>
    </source>
</evidence>
<feature type="domain" description="Septum formation-related" evidence="1">
    <location>
        <begin position="62"/>
        <end position="173"/>
    </location>
</feature>
<proteinExistence type="predicted"/>
<dbReference type="Pfam" id="PF13845">
    <property type="entry name" value="Septum_form"/>
    <property type="match status" value="1"/>
</dbReference>
<dbReference type="AlphaFoldDB" id="A0A5C8HMQ9"/>
<keyword evidence="3" id="KW-1185">Reference proteome</keyword>
<dbReference type="EMBL" id="VRSW01000002">
    <property type="protein sequence ID" value="TXK04818.1"/>
    <property type="molecule type" value="Genomic_DNA"/>
</dbReference>
<sequence>MTTSTIARRSLVAGAALALALGLGGCSAVQNLFGGGSSVERDEDSGEVTEQGTGSAFDLEVGDCLNLPAADEFSDVTLVPCTDPHDAEVMLNYDATMTEFSEDAIYAEAEQRCAAEFQSYVGSDPATSKYYFNYFTPLEAGWADGDRVVTCVAFQLDEAGQNLVQTTGSIKGAAE</sequence>
<protein>
    <recommendedName>
        <fullName evidence="1">Septum formation-related domain-containing protein</fullName>
    </recommendedName>
</protein>
<reference evidence="2 3" key="1">
    <citation type="submission" date="2019-08" db="EMBL/GenBank/DDBJ databases">
        <authorList>
            <person name="Dong K."/>
        </authorList>
    </citation>
    <scope>NUCLEOTIDE SEQUENCE [LARGE SCALE GENOMIC DNA]</scope>
    <source>
        <strain evidence="2 3">M4-8</strain>
    </source>
</reference>
<dbReference type="Proteomes" id="UP000321196">
    <property type="component" value="Unassembled WGS sequence"/>
</dbReference>
<dbReference type="OrthoDB" id="3628931at2"/>
<dbReference type="RefSeq" id="WP_147825953.1">
    <property type="nucleotide sequence ID" value="NZ_BAAARG010000002.1"/>
</dbReference>
<comment type="caution">
    <text evidence="2">The sequence shown here is derived from an EMBL/GenBank/DDBJ whole genome shotgun (WGS) entry which is preliminary data.</text>
</comment>